<keyword evidence="4" id="KW-0539">Nucleus</keyword>
<gene>
    <name evidence="9" type="primary">SUGP2</name>
</gene>
<protein>
    <submittedName>
        <fullName evidence="9">SURP and G-patch domain-containing protein 2 isoform X1</fullName>
    </submittedName>
</protein>
<evidence type="ECO:0000256" key="1">
    <source>
        <dbReference type="ARBA" id="ARBA00004123"/>
    </source>
</evidence>
<evidence type="ECO:0000256" key="2">
    <source>
        <dbReference type="ARBA" id="ARBA00022664"/>
    </source>
</evidence>
<keyword evidence="8" id="KW-1185">Reference proteome</keyword>
<dbReference type="CTD" id="10147"/>
<dbReference type="PROSITE" id="PS50128">
    <property type="entry name" value="SURP"/>
    <property type="match status" value="1"/>
</dbReference>
<feature type="region of interest" description="Disordered" evidence="5">
    <location>
        <begin position="495"/>
        <end position="514"/>
    </location>
</feature>
<feature type="region of interest" description="Disordered" evidence="5">
    <location>
        <begin position="22"/>
        <end position="86"/>
    </location>
</feature>
<evidence type="ECO:0000313" key="8">
    <source>
        <dbReference type="Proteomes" id="UP001652642"/>
    </source>
</evidence>
<dbReference type="InterPro" id="IPR000061">
    <property type="entry name" value="Surp"/>
</dbReference>
<dbReference type="AlphaFoldDB" id="A0A6J0SNV2"/>
<dbReference type="Pfam" id="PF01585">
    <property type="entry name" value="G-patch"/>
    <property type="match status" value="1"/>
</dbReference>
<evidence type="ECO:0000259" key="6">
    <source>
        <dbReference type="PROSITE" id="PS50128"/>
    </source>
</evidence>
<evidence type="ECO:0000313" key="9">
    <source>
        <dbReference type="RefSeq" id="XP_020636640.2"/>
    </source>
</evidence>
<name>A0A6J0SNV2_9SAUR</name>
<feature type="domain" description="SURP motif" evidence="6">
    <location>
        <begin position="710"/>
        <end position="753"/>
    </location>
</feature>
<feature type="domain" description="G-patch" evidence="7">
    <location>
        <begin position="917"/>
        <end position="963"/>
    </location>
</feature>
<comment type="subcellular location">
    <subcellularLocation>
        <location evidence="1">Nucleus</location>
    </subcellularLocation>
</comment>
<feature type="compositionally biased region" description="Basic and acidic residues" evidence="5">
    <location>
        <begin position="132"/>
        <end position="141"/>
    </location>
</feature>
<dbReference type="SMART" id="SM00648">
    <property type="entry name" value="SWAP"/>
    <property type="match status" value="2"/>
</dbReference>
<dbReference type="GO" id="GO:0005654">
    <property type="term" value="C:nucleoplasm"/>
    <property type="evidence" value="ECO:0007669"/>
    <property type="project" value="TreeGrafter"/>
</dbReference>
<dbReference type="PANTHER" id="PTHR23340:SF2">
    <property type="entry name" value="SURP AND G-PATCH DOMAIN-CONTAINING PROTEIN 2"/>
    <property type="match status" value="1"/>
</dbReference>
<dbReference type="InterPro" id="IPR040169">
    <property type="entry name" value="SUGP1/2"/>
</dbReference>
<proteinExistence type="predicted"/>
<dbReference type="OrthoDB" id="4822at2759"/>
<dbReference type="SMART" id="SM00443">
    <property type="entry name" value="G_patch"/>
    <property type="match status" value="1"/>
</dbReference>
<feature type="region of interest" description="Disordered" evidence="5">
    <location>
        <begin position="768"/>
        <end position="858"/>
    </location>
</feature>
<reference evidence="9" key="1">
    <citation type="submission" date="2025-08" db="UniProtKB">
        <authorList>
            <consortium name="RefSeq"/>
        </authorList>
    </citation>
    <scope>IDENTIFICATION</scope>
</reference>
<feature type="compositionally biased region" description="Basic and acidic residues" evidence="5">
    <location>
        <begin position="57"/>
        <end position="73"/>
    </location>
</feature>
<dbReference type="PROSITE" id="PS50174">
    <property type="entry name" value="G_PATCH"/>
    <property type="match status" value="1"/>
</dbReference>
<dbReference type="RefSeq" id="XP_020636640.2">
    <property type="nucleotide sequence ID" value="XM_020780981.2"/>
</dbReference>
<feature type="region of interest" description="Disordered" evidence="5">
    <location>
        <begin position="114"/>
        <end position="141"/>
    </location>
</feature>
<dbReference type="InterPro" id="IPR035967">
    <property type="entry name" value="SWAP/Surp_sf"/>
</dbReference>
<feature type="region of interest" description="Disordered" evidence="5">
    <location>
        <begin position="619"/>
        <end position="693"/>
    </location>
</feature>
<dbReference type="Gene3D" id="1.10.10.790">
    <property type="entry name" value="Surp module"/>
    <property type="match status" value="2"/>
</dbReference>
<dbReference type="InParanoid" id="A0A6J0SNV2"/>
<evidence type="ECO:0000256" key="3">
    <source>
        <dbReference type="ARBA" id="ARBA00023187"/>
    </source>
</evidence>
<dbReference type="Proteomes" id="UP001652642">
    <property type="component" value="Chromosome 7"/>
</dbReference>
<dbReference type="SUPFAM" id="SSF109905">
    <property type="entry name" value="Surp module (SWAP domain)"/>
    <property type="match status" value="2"/>
</dbReference>
<evidence type="ECO:0000256" key="5">
    <source>
        <dbReference type="SAM" id="MobiDB-lite"/>
    </source>
</evidence>
<dbReference type="Pfam" id="PF01805">
    <property type="entry name" value="Surp"/>
    <property type="match status" value="1"/>
</dbReference>
<accession>A0A6J0SNV2</accession>
<dbReference type="PANTHER" id="PTHR23340">
    <property type="entry name" value="ARGININE/SERINE RICH SPLICING FACTOR SF4/14"/>
    <property type="match status" value="1"/>
</dbReference>
<organism evidence="8 9">
    <name type="scientific">Pogona vitticeps</name>
    <name type="common">central bearded dragon</name>
    <dbReference type="NCBI Taxonomy" id="103695"/>
    <lineage>
        <taxon>Eukaryota</taxon>
        <taxon>Metazoa</taxon>
        <taxon>Chordata</taxon>
        <taxon>Craniata</taxon>
        <taxon>Vertebrata</taxon>
        <taxon>Euteleostomi</taxon>
        <taxon>Lepidosauria</taxon>
        <taxon>Squamata</taxon>
        <taxon>Bifurcata</taxon>
        <taxon>Unidentata</taxon>
        <taxon>Episquamata</taxon>
        <taxon>Toxicofera</taxon>
        <taxon>Iguania</taxon>
        <taxon>Acrodonta</taxon>
        <taxon>Agamidae</taxon>
        <taxon>Amphibolurinae</taxon>
        <taxon>Pogona</taxon>
    </lineage>
</organism>
<feature type="compositionally biased region" description="Basic and acidic residues" evidence="5">
    <location>
        <begin position="771"/>
        <end position="798"/>
    </location>
</feature>
<feature type="compositionally biased region" description="Low complexity" evidence="5">
    <location>
        <begin position="495"/>
        <end position="506"/>
    </location>
</feature>
<dbReference type="GeneID" id="110072540"/>
<evidence type="ECO:0000256" key="4">
    <source>
        <dbReference type="ARBA" id="ARBA00023242"/>
    </source>
</evidence>
<dbReference type="InterPro" id="IPR000467">
    <property type="entry name" value="G_patch_dom"/>
</dbReference>
<dbReference type="GO" id="GO:0008380">
    <property type="term" value="P:RNA splicing"/>
    <property type="evidence" value="ECO:0007669"/>
    <property type="project" value="UniProtKB-KW"/>
</dbReference>
<dbReference type="KEGG" id="pvt:110072540"/>
<dbReference type="GO" id="GO:0006397">
    <property type="term" value="P:mRNA processing"/>
    <property type="evidence" value="ECO:0007669"/>
    <property type="project" value="UniProtKB-KW"/>
</dbReference>
<sequence length="993" mass="110021">MASRRMAQDSFDTLVQVKAKRYRMDPSDPLNKALHQLRVHSRPVLQTSYGDEEEDLHDDRKYTQSDWAKESRSDYSAPSYASGSRDLEEGNYYEKSFSQLPSWSRGYLQPSLRERDYPRASSTEIDYGGPSSRDKDYSRLASRDFRSPGLLEEDIGGGPGYDAEYHLAPKRDFGSSLPMARGSGLRGKRAVVTHARAPTQGDLASSGKKWVAPSLASAEDVPVDPFEERAISSARLALSLGAQKNLLSPRSLKGAERSQDDMPFLGPVDATDVFSTFGTEIIKWAGFHKVKKDKECLEQFQALFTVETETCAKMLASFKCPLKYEHQQFCLYSMKNIQHLALRKPQVDNTFLNFLMDNKVMETKNAFFEVIGPFDRVLMKLQYYILKSTTPLLMACNNYELSLRTDSISSLAQMAEAFEATISLCRKSLVLLGQTFALASSERQEKILEALGIQEAAPSPTLFPNFDTSALFGREYIEHLRSWLEKSGYQMRLKSAAPSSPSQSVQETRPKTKALQRADQKVAATIEKLVNDIVSGVLTERDISELRSDPEYWFLHEEESLEHKYYKLKLSEMERLRTEEEKGDEQRVADAVRALIYRKKIASIKKKLFARRKPGILQRAARARRGKKATVGTQTLLSAGTMLKQLPASPPSQEAEGDEAAPPDPLSDAPTPGPEEAQPAGGVMDPKGPSEISQSLECQFPDVDPKTMITAQKLAEFVAEVGPEIEQFSIENSADNPDLWFLQDQKSSAFRFYRLKVYELCPSISFGTGKEASEDHPSPDPAKDPGGISKEEGGHSEAEGEGGGVTEMDVAGLTAGAPPEEGTEARTEGAGAGGTAGGSSELPARTPARGTPFGRKRVSSKSLKVGLIPASKRVCLIDEPKVHDPVQIAYDRPRGYSSYKNKKQPKDLEFQHKRLNQKNIGFQMLQKMGWKEGLGLGTHGDGIKEPVRVGSTSAGEGLGVTGDKKEDTFATFRQRMIQMYYMKRANNFSGSLS</sequence>
<keyword evidence="2" id="KW-0507">mRNA processing</keyword>
<keyword evidence="3" id="KW-0508">mRNA splicing</keyword>
<dbReference type="GO" id="GO:0003723">
    <property type="term" value="F:RNA binding"/>
    <property type="evidence" value="ECO:0007669"/>
    <property type="project" value="InterPro"/>
</dbReference>
<evidence type="ECO:0000259" key="7">
    <source>
        <dbReference type="PROSITE" id="PS50174"/>
    </source>
</evidence>